<feature type="region of interest" description="Disordered" evidence="1">
    <location>
        <begin position="1"/>
        <end position="23"/>
    </location>
</feature>
<protein>
    <submittedName>
        <fullName evidence="2">Uncharacterized protein</fullName>
    </submittedName>
</protein>
<comment type="caution">
    <text evidence="2">The sequence shown here is derived from an EMBL/GenBank/DDBJ whole genome shotgun (WGS) entry which is preliminary data.</text>
</comment>
<accession>A0AAV4TYL4</accession>
<gene>
    <name evidence="2" type="ORF">CEXT_370941</name>
</gene>
<keyword evidence="3" id="KW-1185">Reference proteome</keyword>
<dbReference type="Gene3D" id="1.20.58.870">
    <property type="match status" value="1"/>
</dbReference>
<evidence type="ECO:0000313" key="2">
    <source>
        <dbReference type="EMBL" id="GIY49563.1"/>
    </source>
</evidence>
<dbReference type="AlphaFoldDB" id="A0AAV4TYL4"/>
<dbReference type="Proteomes" id="UP001054945">
    <property type="component" value="Unassembled WGS sequence"/>
</dbReference>
<feature type="non-terminal residue" evidence="2">
    <location>
        <position position="1"/>
    </location>
</feature>
<reference evidence="2 3" key="1">
    <citation type="submission" date="2021-06" db="EMBL/GenBank/DDBJ databases">
        <title>Caerostris extrusa draft genome.</title>
        <authorList>
            <person name="Kono N."/>
            <person name="Arakawa K."/>
        </authorList>
    </citation>
    <scope>NUCLEOTIDE SEQUENCE [LARGE SCALE GENOMIC DNA]</scope>
</reference>
<organism evidence="2 3">
    <name type="scientific">Caerostris extrusa</name>
    <name type="common">Bark spider</name>
    <name type="synonym">Caerostris bankana</name>
    <dbReference type="NCBI Taxonomy" id="172846"/>
    <lineage>
        <taxon>Eukaryota</taxon>
        <taxon>Metazoa</taxon>
        <taxon>Ecdysozoa</taxon>
        <taxon>Arthropoda</taxon>
        <taxon>Chelicerata</taxon>
        <taxon>Arachnida</taxon>
        <taxon>Araneae</taxon>
        <taxon>Araneomorphae</taxon>
        <taxon>Entelegynae</taxon>
        <taxon>Araneoidea</taxon>
        <taxon>Araneidae</taxon>
        <taxon>Caerostris</taxon>
    </lineage>
</organism>
<name>A0AAV4TYL4_CAEEX</name>
<proteinExistence type="predicted"/>
<sequence length="37" mass="4086">DQVIFPLSGKSDLSSTEEQDENDPILVVHPNYASLEV</sequence>
<evidence type="ECO:0000256" key="1">
    <source>
        <dbReference type="SAM" id="MobiDB-lite"/>
    </source>
</evidence>
<evidence type="ECO:0000313" key="3">
    <source>
        <dbReference type="Proteomes" id="UP001054945"/>
    </source>
</evidence>
<dbReference type="EMBL" id="BPLR01011851">
    <property type="protein sequence ID" value="GIY49563.1"/>
    <property type="molecule type" value="Genomic_DNA"/>
</dbReference>